<dbReference type="Pfam" id="PF02486">
    <property type="entry name" value="Rep_trans"/>
    <property type="match status" value="1"/>
</dbReference>
<feature type="domain" description="Replication initiation protein-like C-terminal" evidence="1">
    <location>
        <begin position="127"/>
        <end position="295"/>
    </location>
</feature>
<dbReference type="InterPro" id="IPR003491">
    <property type="entry name" value="REP-like_C"/>
</dbReference>
<feature type="domain" description="Rolling Circle replication initiation protein N-terminal" evidence="2">
    <location>
        <begin position="22"/>
        <end position="116"/>
    </location>
</feature>
<sequence length="373" mass="43954">MPARFWRKMEVEETRSREFVTAKIDWLQIVFHGWEIEEVLTTALQIDLACFLIENGRVKHKPYDICYTYGSIKVFTEETPKTGNLECYLVLSGEGCTVYERLLQAMGLTWRNFFQRLFRYFDGFFEVKRLDVALDDRNEQPYFTVKQLIAKTEKKQFYSRNRKPDVFQSTAIGNKKSFTLYIGRRKSDVMFRIYDKDLETAKQKHCAVEEIGSWKRLEIELKRQVAHSMAKVIAFDERSLEELIRGVVKDELTFYTDDTWEKVWRPWERYLGNIQPLHLSRVYEVTGLTNTQDWLIHGGGLAGIKAFRFLAEYEALGHLEQLDNLVAETKYTRSLAKKIADHLIDIGREELIELVYDQTKKENLEKKSNETSS</sequence>
<dbReference type="EMBL" id="MIEK01000001">
    <property type="protein sequence ID" value="OEH84112.1"/>
    <property type="molecule type" value="Genomic_DNA"/>
</dbReference>
<proteinExistence type="predicted"/>
<dbReference type="Pfam" id="PF18106">
    <property type="entry name" value="Rol_Rep_N"/>
    <property type="match status" value="1"/>
</dbReference>
<keyword evidence="4" id="KW-1185">Reference proteome</keyword>
<accession>A0A1E5L1T1</accession>
<organism evidence="3 4">
    <name type="scientific">Enterococcus rivorum</name>
    <dbReference type="NCBI Taxonomy" id="762845"/>
    <lineage>
        <taxon>Bacteria</taxon>
        <taxon>Bacillati</taxon>
        <taxon>Bacillota</taxon>
        <taxon>Bacilli</taxon>
        <taxon>Lactobacillales</taxon>
        <taxon>Enterococcaceae</taxon>
        <taxon>Enterococcus</taxon>
    </lineage>
</organism>
<dbReference type="OrthoDB" id="2067664at2"/>
<dbReference type="AlphaFoldDB" id="A0A1E5L1T1"/>
<dbReference type="InterPro" id="IPR040819">
    <property type="entry name" value="Rol_Rep_N"/>
</dbReference>
<protein>
    <submittedName>
        <fullName evidence="3">Replication initiation protein</fullName>
    </submittedName>
</protein>
<evidence type="ECO:0000259" key="2">
    <source>
        <dbReference type="Pfam" id="PF18106"/>
    </source>
</evidence>
<gene>
    <name evidence="3" type="ORF">BCR26_01185</name>
</gene>
<reference evidence="3 4" key="1">
    <citation type="submission" date="2016-09" db="EMBL/GenBank/DDBJ databases">
        <authorList>
            <person name="Capua I."/>
            <person name="De Benedictis P."/>
            <person name="Joannis T."/>
            <person name="Lombin L.H."/>
            <person name="Cattoli G."/>
        </authorList>
    </citation>
    <scope>NUCLEOTIDE SEQUENCE [LARGE SCALE GENOMIC DNA]</scope>
    <source>
        <strain evidence="3 4">LMG 25899</strain>
    </source>
</reference>
<dbReference type="Proteomes" id="UP000095256">
    <property type="component" value="Unassembled WGS sequence"/>
</dbReference>
<name>A0A1E5L1T1_9ENTE</name>
<dbReference type="STRING" id="762845.BCR26_01185"/>
<evidence type="ECO:0000259" key="1">
    <source>
        <dbReference type="Pfam" id="PF02486"/>
    </source>
</evidence>
<comment type="caution">
    <text evidence="3">The sequence shown here is derived from an EMBL/GenBank/DDBJ whole genome shotgun (WGS) entry which is preliminary data.</text>
</comment>
<evidence type="ECO:0000313" key="3">
    <source>
        <dbReference type="EMBL" id="OEH84112.1"/>
    </source>
</evidence>
<evidence type="ECO:0000313" key="4">
    <source>
        <dbReference type="Proteomes" id="UP000095256"/>
    </source>
</evidence>